<dbReference type="SUPFAM" id="SSF52540">
    <property type="entry name" value="P-loop containing nucleoside triphosphate hydrolases"/>
    <property type="match status" value="2"/>
</dbReference>
<feature type="coiled-coil region" evidence="1">
    <location>
        <begin position="1264"/>
        <end position="1316"/>
    </location>
</feature>
<evidence type="ECO:0000256" key="1">
    <source>
        <dbReference type="SAM" id="Coils"/>
    </source>
</evidence>
<feature type="region of interest" description="Disordered" evidence="2">
    <location>
        <begin position="1506"/>
        <end position="1555"/>
    </location>
</feature>
<feature type="domain" description="TrwC relaxase" evidence="3">
    <location>
        <begin position="7"/>
        <end position="176"/>
    </location>
</feature>
<feature type="domain" description="TrwC relaxase" evidence="3">
    <location>
        <begin position="201"/>
        <end position="402"/>
    </location>
</feature>
<feature type="compositionally biased region" description="Polar residues" evidence="2">
    <location>
        <begin position="1435"/>
        <end position="1447"/>
    </location>
</feature>
<keyword evidence="1" id="KW-0175">Coiled coil</keyword>
<dbReference type="Gene3D" id="3.40.50.300">
    <property type="entry name" value="P-loop containing nucleotide triphosphate hydrolases"/>
    <property type="match status" value="2"/>
</dbReference>
<proteinExistence type="predicted"/>
<dbReference type="Gene3D" id="2.30.30.940">
    <property type="match status" value="1"/>
</dbReference>
<organism evidence="4 5">
    <name type="scientific">Kribbella lupini</name>
    <dbReference type="NCBI Taxonomy" id="291602"/>
    <lineage>
        <taxon>Bacteria</taxon>
        <taxon>Bacillati</taxon>
        <taxon>Actinomycetota</taxon>
        <taxon>Actinomycetes</taxon>
        <taxon>Propionibacteriales</taxon>
        <taxon>Kribbellaceae</taxon>
        <taxon>Kribbella</taxon>
    </lineage>
</organism>
<accession>A0ABN2B015</accession>
<dbReference type="Pfam" id="PF13604">
    <property type="entry name" value="AAA_30"/>
    <property type="match status" value="1"/>
</dbReference>
<evidence type="ECO:0000259" key="3">
    <source>
        <dbReference type="Pfam" id="PF08751"/>
    </source>
</evidence>
<gene>
    <name evidence="4" type="ORF">GCM10009741_36560</name>
</gene>
<feature type="compositionally biased region" description="Basic and acidic residues" evidence="2">
    <location>
        <begin position="1506"/>
        <end position="1536"/>
    </location>
</feature>
<feature type="region of interest" description="Disordered" evidence="2">
    <location>
        <begin position="1426"/>
        <end position="1456"/>
    </location>
</feature>
<dbReference type="RefSeq" id="WP_344175408.1">
    <property type="nucleotide sequence ID" value="NZ_BAAANC010000002.1"/>
</dbReference>
<sequence>MLTVSSGHSADYLTGAVAAGRENYYTGATAAGEPPGRWSGRGAEALGLSGEVGTEEMSALYERFLDPRDERFGDPMLWDEADTLGHTGRAYKSEEEIYQAALAAEPGADAERREELRAEAGRNVRRNVAFYDATFSVQKSITVLHTSFEAQEVRAVRAAEQARAALPGAVVEAERSGDRSAVHRLQAAVQRAQTEALAWGQQRQAVEDAIWAGNQALLGYLSDKAGYTRVGHHGGAAGRWADAHDWTVASFFQHDSRNHDPQLHIHNAILNRVQGPDGEWRTIDGAALHRYRGAAGAIGERVMEQHLTQALGVRFAMRPDGKSREIVGVDQAVMDLFSSRRRAITKKTARLVDEFRDKFGREPNGLELDRLQRSATFATRKAKSHDGETVEDRLERWDRELRAEVSGGLAAVAEKALQHAEADRAAQPLPEAKVVEEALAEVQATKAAWTAADLTRAISNRLPDDLGNRTPAEIVELLDTLTERALERAWSIEAARPGDASLPDELRLNDGSSAYRAPGGERFMTAAHRSVEESLAELGYARGAAAMNSVDAAGFVNQLATQGFTLGRGQDLALRGILTSGAKVEALIGPAGTGKSRVVGALAKAWEDPALWGGRQQRMVGLAASQAATEVLAGDGVTARNITRWLMTQDKIANGTANREQLAWALRDGDLVVVDESAMAETADLAAIQRHCEAAGAKLLLVGDPRQLAAVGAGGGMELVTKTALTHELGETHRFQQDWEGPASLRLRAGDASVLAEYYKYGRIIDGEHAERAQRLAADAWLADHLKGLNTLLVTDTNEQAASVAAELRARLVKLRRVDDLNTVELGGDGNRAGRGDLIQARMNDWQHKGEDGTSRPVFNRDEFRVEEILVNGSIRAIPLDRDTRQPIEGQSVILPSWYVQENVTLAYAATVHAAQGATVDTTHGVVSARTSLRSLYVQLTRGRISNTVHVVTKAAHADAETGEVARAARKSATAVLAAAFDADEAAPESSGLQAEADDAADAGTYRTAFERLTDAITVATGDRTAQWLQALEADDVLTPDECQRLIGEDGAATLSTLLRRVELAGVDAEQVLRDAIAKRSLEGARQLTSVLQDRITRTTELDPTTTSLADLVPATVSAQWSTYLHELAAEADKRHHQLGEAVADEQPQWALEALGPVPGTDSPGAETDRATWVERAAAVAAHREIAGITDPAEALGSAPKPGQPEMYATWRQAWRALGRPEADRAEAEMTTGQLRVRVRAYDREQTWAPPYVAHELAGTRAGAEDQRREATRLRAEAAALSAEGVDRVHELQVQAAEAEALAEALDARAAELQLADDARATWYAHTAETRAAAQRAADELATRGIDNTDDGPTVDDWIAANLAADRAEDPHRVITDELDLTEIAAQQERDRASAVRADEFVEAELVHDQLDTGRDDAEDIADESISDAEIVAEPNNTDQTDPVETQSDFDKPTANTVDDLAPADLRDVAAAEDHAPEAESMRIPTADETADAVRRAQRALIELRQREQADAEREAAEADRREEDLAAWHAEREFSATDATSNHTQAGDSLGLDD</sequence>
<evidence type="ECO:0000313" key="5">
    <source>
        <dbReference type="Proteomes" id="UP001500363"/>
    </source>
</evidence>
<reference evidence="4 5" key="1">
    <citation type="journal article" date="2019" name="Int. J. Syst. Evol. Microbiol.">
        <title>The Global Catalogue of Microorganisms (GCM) 10K type strain sequencing project: providing services to taxonomists for standard genome sequencing and annotation.</title>
        <authorList>
            <consortium name="The Broad Institute Genomics Platform"/>
            <consortium name="The Broad Institute Genome Sequencing Center for Infectious Disease"/>
            <person name="Wu L."/>
            <person name="Ma J."/>
        </authorList>
    </citation>
    <scope>NUCLEOTIDE SEQUENCE [LARGE SCALE GENOMIC DNA]</scope>
    <source>
        <strain evidence="4 5">JCM 14303</strain>
    </source>
</reference>
<dbReference type="NCBIfam" id="NF041492">
    <property type="entry name" value="MobF"/>
    <property type="match status" value="1"/>
</dbReference>
<name>A0ABN2B015_9ACTN</name>
<protein>
    <recommendedName>
        <fullName evidence="3">TrwC relaxase domain-containing protein</fullName>
    </recommendedName>
</protein>
<feature type="compositionally biased region" description="Polar residues" evidence="2">
    <location>
        <begin position="1538"/>
        <end position="1548"/>
    </location>
</feature>
<comment type="caution">
    <text evidence="4">The sequence shown here is derived from an EMBL/GenBank/DDBJ whole genome shotgun (WGS) entry which is preliminary data.</text>
</comment>
<keyword evidence="5" id="KW-1185">Reference proteome</keyword>
<dbReference type="Pfam" id="PF08751">
    <property type="entry name" value="TrwC"/>
    <property type="match status" value="2"/>
</dbReference>
<evidence type="ECO:0000256" key="2">
    <source>
        <dbReference type="SAM" id="MobiDB-lite"/>
    </source>
</evidence>
<dbReference type="SUPFAM" id="SSF55464">
    <property type="entry name" value="Origin of replication-binding domain, RBD-like"/>
    <property type="match status" value="2"/>
</dbReference>
<dbReference type="Proteomes" id="UP001500363">
    <property type="component" value="Unassembled WGS sequence"/>
</dbReference>
<evidence type="ECO:0000313" key="4">
    <source>
        <dbReference type="EMBL" id="GAA1531143.1"/>
    </source>
</evidence>
<dbReference type="InterPro" id="IPR014862">
    <property type="entry name" value="TrwC"/>
</dbReference>
<dbReference type="InterPro" id="IPR027417">
    <property type="entry name" value="P-loop_NTPase"/>
</dbReference>
<dbReference type="EMBL" id="BAAANC010000002">
    <property type="protein sequence ID" value="GAA1531143.1"/>
    <property type="molecule type" value="Genomic_DNA"/>
</dbReference>
<dbReference type="CDD" id="cd18809">
    <property type="entry name" value="SF1_C_RecD"/>
    <property type="match status" value="1"/>
</dbReference>